<reference evidence="2 3" key="1">
    <citation type="journal article" date="2024" name="BMC Biol.">
        <title>Comparative genomics of Ascetosporea gives new insight into the evolutionary basis for animal parasitism in Rhizaria.</title>
        <authorList>
            <person name="Hiltunen Thoren M."/>
            <person name="Onut-Brannstrom I."/>
            <person name="Alfjorden A."/>
            <person name="Peckova H."/>
            <person name="Swords F."/>
            <person name="Hooper C."/>
            <person name="Holzer A.S."/>
            <person name="Bass D."/>
            <person name="Burki F."/>
        </authorList>
    </citation>
    <scope>NUCLEOTIDE SEQUENCE [LARGE SCALE GENOMIC DNA]</scope>
    <source>
        <strain evidence="2">20-A016</strain>
    </source>
</reference>
<feature type="region of interest" description="Disordered" evidence="1">
    <location>
        <begin position="112"/>
        <end position="135"/>
    </location>
</feature>
<evidence type="ECO:0000313" key="3">
    <source>
        <dbReference type="Proteomes" id="UP001439008"/>
    </source>
</evidence>
<gene>
    <name evidence="2" type="ORF">MHBO_003842</name>
</gene>
<protein>
    <submittedName>
        <fullName evidence="2">Uncharacterized protein</fullName>
    </submittedName>
</protein>
<proteinExistence type="predicted"/>
<dbReference type="Proteomes" id="UP001439008">
    <property type="component" value="Unassembled WGS sequence"/>
</dbReference>
<sequence length="135" mass="15462">MLELYNRKKNESKNSPESKKFFESIRKEIESVLNDMNYLSKSNIAKKDSPSKILSTSEKSVQLILKDTLKKKKLEDENTKTKSNKTPKKSPKLEVNSLIEDSKYRKMRKIAKESVIKSSGKTSIGRTKGFNSNSK</sequence>
<evidence type="ECO:0000256" key="1">
    <source>
        <dbReference type="SAM" id="MobiDB-lite"/>
    </source>
</evidence>
<organism evidence="2 3">
    <name type="scientific">Bonamia ostreae</name>
    <dbReference type="NCBI Taxonomy" id="126728"/>
    <lineage>
        <taxon>Eukaryota</taxon>
        <taxon>Sar</taxon>
        <taxon>Rhizaria</taxon>
        <taxon>Endomyxa</taxon>
        <taxon>Ascetosporea</taxon>
        <taxon>Haplosporida</taxon>
        <taxon>Bonamia</taxon>
    </lineage>
</organism>
<feature type="region of interest" description="Disordered" evidence="1">
    <location>
        <begin position="72"/>
        <end position="95"/>
    </location>
</feature>
<accession>A0ABV2ARP1</accession>
<feature type="compositionally biased region" description="Polar residues" evidence="1">
    <location>
        <begin position="116"/>
        <end position="135"/>
    </location>
</feature>
<dbReference type="EMBL" id="JBDODL010002604">
    <property type="protein sequence ID" value="MES1922335.1"/>
    <property type="molecule type" value="Genomic_DNA"/>
</dbReference>
<comment type="caution">
    <text evidence="2">The sequence shown here is derived from an EMBL/GenBank/DDBJ whole genome shotgun (WGS) entry which is preliminary data.</text>
</comment>
<evidence type="ECO:0000313" key="2">
    <source>
        <dbReference type="EMBL" id="MES1922335.1"/>
    </source>
</evidence>
<name>A0ABV2ARP1_9EUKA</name>
<keyword evidence="3" id="KW-1185">Reference proteome</keyword>